<dbReference type="SMART" id="SM00225">
    <property type="entry name" value="BTB"/>
    <property type="match status" value="1"/>
</dbReference>
<evidence type="ECO:0000313" key="4">
    <source>
        <dbReference type="EMBL" id="KAL2041581.1"/>
    </source>
</evidence>
<dbReference type="Proteomes" id="UP001590950">
    <property type="component" value="Unassembled WGS sequence"/>
</dbReference>
<name>A0ABR4A9K4_9LECA</name>
<sequence length="243" mass="28490">MARISHAQFRNVSIVTLLVGVARATYHVHLYHICNASPYFKRAFKGSRDQAANKYSIELVDDDADTVERFVSWLYSKTYTLPPFYTEEETHERFNQLAKLNVFADKYNIPALSNDTIDRLWDPWHLYLDNILSSRKIFCPRISLVAYVYEHTSPDSEFRKTLVDWYTWEIPLKWYDDSRTRDELGEVSRDFAVDLVMALAKRLADPERPSPFALPKKECDEDRRGDCEDDEAVDLTSCPENWE</sequence>
<dbReference type="InterPro" id="IPR000210">
    <property type="entry name" value="BTB/POZ_dom"/>
</dbReference>
<feature type="region of interest" description="Disordered" evidence="1">
    <location>
        <begin position="207"/>
        <end position="243"/>
    </location>
</feature>
<feature type="domain" description="BTB" evidence="3">
    <location>
        <begin position="13"/>
        <end position="83"/>
    </location>
</feature>
<feature type="compositionally biased region" description="Basic and acidic residues" evidence="1">
    <location>
        <begin position="215"/>
        <end position="226"/>
    </location>
</feature>
<evidence type="ECO:0000259" key="3">
    <source>
        <dbReference type="PROSITE" id="PS50097"/>
    </source>
</evidence>
<dbReference type="InterPro" id="IPR011333">
    <property type="entry name" value="SKP1/BTB/POZ_sf"/>
</dbReference>
<feature type="signal peptide" evidence="2">
    <location>
        <begin position="1"/>
        <end position="24"/>
    </location>
</feature>
<protein>
    <recommendedName>
        <fullName evidence="3">BTB domain-containing protein</fullName>
    </recommendedName>
</protein>
<dbReference type="PROSITE" id="PS50097">
    <property type="entry name" value="BTB"/>
    <property type="match status" value="1"/>
</dbReference>
<keyword evidence="2" id="KW-0732">Signal</keyword>
<dbReference type="Pfam" id="PF00651">
    <property type="entry name" value="BTB"/>
    <property type="match status" value="1"/>
</dbReference>
<gene>
    <name evidence="4" type="ORF">N7G274_005963</name>
</gene>
<keyword evidence="5" id="KW-1185">Reference proteome</keyword>
<evidence type="ECO:0000313" key="5">
    <source>
        <dbReference type="Proteomes" id="UP001590950"/>
    </source>
</evidence>
<dbReference type="PANTHER" id="PTHR47843">
    <property type="entry name" value="BTB DOMAIN-CONTAINING PROTEIN-RELATED"/>
    <property type="match status" value="1"/>
</dbReference>
<organism evidence="4 5">
    <name type="scientific">Stereocaulon virgatum</name>
    <dbReference type="NCBI Taxonomy" id="373712"/>
    <lineage>
        <taxon>Eukaryota</taxon>
        <taxon>Fungi</taxon>
        <taxon>Dikarya</taxon>
        <taxon>Ascomycota</taxon>
        <taxon>Pezizomycotina</taxon>
        <taxon>Lecanoromycetes</taxon>
        <taxon>OSLEUM clade</taxon>
        <taxon>Lecanoromycetidae</taxon>
        <taxon>Lecanorales</taxon>
        <taxon>Lecanorineae</taxon>
        <taxon>Stereocaulaceae</taxon>
        <taxon>Stereocaulon</taxon>
    </lineage>
</organism>
<dbReference type="SUPFAM" id="SSF54695">
    <property type="entry name" value="POZ domain"/>
    <property type="match status" value="1"/>
</dbReference>
<accession>A0ABR4A9K4</accession>
<feature type="chain" id="PRO_5046343495" description="BTB domain-containing protein" evidence="2">
    <location>
        <begin position="25"/>
        <end position="243"/>
    </location>
</feature>
<proteinExistence type="predicted"/>
<dbReference type="Gene3D" id="3.30.710.10">
    <property type="entry name" value="Potassium Channel Kv1.1, Chain A"/>
    <property type="match status" value="1"/>
</dbReference>
<reference evidence="4 5" key="1">
    <citation type="submission" date="2024-09" db="EMBL/GenBank/DDBJ databases">
        <title>Rethinking Asexuality: The Enigmatic Case of Functional Sexual Genes in Lepraria (Stereocaulaceae).</title>
        <authorList>
            <person name="Doellman M."/>
            <person name="Sun Y."/>
            <person name="Barcenas-Pena A."/>
            <person name="Lumbsch H.T."/>
            <person name="Grewe F."/>
        </authorList>
    </citation>
    <scope>NUCLEOTIDE SEQUENCE [LARGE SCALE GENOMIC DNA]</scope>
    <source>
        <strain evidence="4 5">Mercado 3170</strain>
    </source>
</reference>
<evidence type="ECO:0000256" key="1">
    <source>
        <dbReference type="SAM" id="MobiDB-lite"/>
    </source>
</evidence>
<dbReference type="EMBL" id="JBEFKJ010000017">
    <property type="protein sequence ID" value="KAL2041581.1"/>
    <property type="molecule type" value="Genomic_DNA"/>
</dbReference>
<dbReference type="PANTHER" id="PTHR47843:SF2">
    <property type="entry name" value="BTB DOMAIN-CONTAINING PROTEIN"/>
    <property type="match status" value="1"/>
</dbReference>
<evidence type="ECO:0000256" key="2">
    <source>
        <dbReference type="SAM" id="SignalP"/>
    </source>
</evidence>
<comment type="caution">
    <text evidence="4">The sequence shown here is derived from an EMBL/GenBank/DDBJ whole genome shotgun (WGS) entry which is preliminary data.</text>
</comment>